<gene>
    <name evidence="2" type="ORF">AOX59_13170</name>
</gene>
<feature type="transmembrane region" description="Helical" evidence="1">
    <location>
        <begin position="142"/>
        <end position="158"/>
    </location>
</feature>
<keyword evidence="3" id="KW-1185">Reference proteome</keyword>
<proteinExistence type="predicted"/>
<protein>
    <submittedName>
        <fullName evidence="2">Spore cortex biosynthesis protein YabQ</fullName>
    </submittedName>
</protein>
<feature type="transmembrane region" description="Helical" evidence="1">
    <location>
        <begin position="70"/>
        <end position="91"/>
    </location>
</feature>
<dbReference type="NCBIfam" id="TIGR02893">
    <property type="entry name" value="spore_yabQ"/>
    <property type="match status" value="1"/>
</dbReference>
<dbReference type="Proteomes" id="UP000050331">
    <property type="component" value="Chromosome"/>
</dbReference>
<accession>A0A0U4G9K9</accession>
<name>A0A0U4G9K9_9BACI</name>
<dbReference type="Pfam" id="PF09578">
    <property type="entry name" value="Spore_YabQ"/>
    <property type="match status" value="1"/>
</dbReference>
<evidence type="ECO:0000313" key="3">
    <source>
        <dbReference type="Proteomes" id="UP000050331"/>
    </source>
</evidence>
<evidence type="ECO:0000256" key="1">
    <source>
        <dbReference type="SAM" id="Phobius"/>
    </source>
</evidence>
<feature type="transmembrane region" description="Helical" evidence="1">
    <location>
        <begin position="6"/>
        <end position="27"/>
    </location>
</feature>
<sequence length="199" mass="23830">MTLSVQFITMISMTAGGFYLGLALDTFRRLAIYWRQRVVLKYFMEISFWLTQTLLLYYVLFRANSGELRFYVFLALLLGFSMYKALAANVYRQLMEHIIRVIAAVYRFMENLFINVIIKPLKFILQMVIAIVVFTAKLLWNLTRYIVIIIFTPVLWLLRRTFRIFPETIQKKVHKVAGFYSTIKNKCKKWLTDRYSKRR</sequence>
<feature type="transmembrane region" description="Helical" evidence="1">
    <location>
        <begin position="39"/>
        <end position="58"/>
    </location>
</feature>
<dbReference type="AlphaFoldDB" id="A0A0U4G9K9"/>
<dbReference type="KEGG" id="lao:AOX59_13170"/>
<organism evidence="2 3">
    <name type="scientific">Lentibacillus amyloliquefaciens</name>
    <dbReference type="NCBI Taxonomy" id="1472767"/>
    <lineage>
        <taxon>Bacteria</taxon>
        <taxon>Bacillati</taxon>
        <taxon>Bacillota</taxon>
        <taxon>Bacilli</taxon>
        <taxon>Bacillales</taxon>
        <taxon>Bacillaceae</taxon>
        <taxon>Lentibacillus</taxon>
    </lineage>
</organism>
<reference evidence="2 3" key="1">
    <citation type="submission" date="2016-01" db="EMBL/GenBank/DDBJ databases">
        <title>Complete genome sequence of strain Lentibacillus amyloliquefaciens LAM0015T isolated from saline sediment.</title>
        <authorList>
            <person name="Wang J.-L."/>
            <person name="He M.-X."/>
        </authorList>
    </citation>
    <scope>NUCLEOTIDE SEQUENCE [LARGE SCALE GENOMIC DNA]</scope>
    <source>
        <strain evidence="2 3">LAM0015</strain>
    </source>
</reference>
<evidence type="ECO:0000313" key="2">
    <source>
        <dbReference type="EMBL" id="ALX49434.1"/>
    </source>
</evidence>
<dbReference type="EMBL" id="CP013862">
    <property type="protein sequence ID" value="ALX49434.1"/>
    <property type="molecule type" value="Genomic_DNA"/>
</dbReference>
<dbReference type="STRING" id="1472767.AOX59_13170"/>
<dbReference type="InterPro" id="IPR019074">
    <property type="entry name" value="YabQ"/>
</dbReference>
<dbReference type="RefSeq" id="WP_068446196.1">
    <property type="nucleotide sequence ID" value="NZ_CP013862.1"/>
</dbReference>
<dbReference type="OrthoDB" id="1653819at2"/>
<keyword evidence="1" id="KW-1133">Transmembrane helix</keyword>
<keyword evidence="1" id="KW-0472">Membrane</keyword>
<feature type="transmembrane region" description="Helical" evidence="1">
    <location>
        <begin position="112"/>
        <end position="136"/>
    </location>
</feature>
<keyword evidence="1" id="KW-0812">Transmembrane</keyword>